<dbReference type="InterPro" id="IPR016024">
    <property type="entry name" value="ARM-type_fold"/>
</dbReference>
<protein>
    <submittedName>
        <fullName evidence="1">Uncharacterized protein</fullName>
    </submittedName>
</protein>
<reference evidence="1" key="1">
    <citation type="submission" date="2021-02" db="EMBL/GenBank/DDBJ databases">
        <authorList>
            <person name="Nowell W R."/>
        </authorList>
    </citation>
    <scope>NUCLEOTIDE SEQUENCE</scope>
    <source>
        <strain evidence="1">Ploen Becks lab</strain>
    </source>
</reference>
<accession>A0A813QX41</accession>
<dbReference type="Proteomes" id="UP000663879">
    <property type="component" value="Unassembled WGS sequence"/>
</dbReference>
<evidence type="ECO:0000313" key="2">
    <source>
        <dbReference type="Proteomes" id="UP000663879"/>
    </source>
</evidence>
<gene>
    <name evidence="1" type="ORF">OXX778_LOCUS5071</name>
</gene>
<comment type="caution">
    <text evidence="1">The sequence shown here is derived from an EMBL/GenBank/DDBJ whole genome shotgun (WGS) entry which is preliminary data.</text>
</comment>
<dbReference type="EMBL" id="CAJNOC010000533">
    <property type="protein sequence ID" value="CAF0773311.1"/>
    <property type="molecule type" value="Genomic_DNA"/>
</dbReference>
<name>A0A813QX41_9BILA</name>
<dbReference type="SUPFAM" id="SSF48371">
    <property type="entry name" value="ARM repeat"/>
    <property type="match status" value="1"/>
</dbReference>
<proteinExistence type="predicted"/>
<feature type="non-terminal residue" evidence="1">
    <location>
        <position position="328"/>
    </location>
</feature>
<sequence length="328" mass="38194">MEPTMENAELMTNSSRSFDNVDSLIKSEDGYVYLGKLEFLIKLIDIKEYLKFCEANSHLNYFCQVLNDLTSKINSLETPNSKEVNQKLFKPLFSILIIINYLLPESANLRSILTEKNGLRSLLYILSQVDSIQDDNESKSKFISFLISDINWVSRSADIYKNVWFDLKAVDIIYNYLKTYDNKYPALMALSNIASDKQIESISEFDMAIDIFTKMAIKCANNPDYLVDLEYLDDHDNSIYYTKVKAYYNPKNRITITITGILLLLYKISINEKRKIEIFKKPGLMDSLYKLIYEGNDFEKQNSLELVTQLCFDSTIFEEIRKNTQLFE</sequence>
<organism evidence="1 2">
    <name type="scientific">Brachionus calyciflorus</name>
    <dbReference type="NCBI Taxonomy" id="104777"/>
    <lineage>
        <taxon>Eukaryota</taxon>
        <taxon>Metazoa</taxon>
        <taxon>Spiralia</taxon>
        <taxon>Gnathifera</taxon>
        <taxon>Rotifera</taxon>
        <taxon>Eurotatoria</taxon>
        <taxon>Monogononta</taxon>
        <taxon>Pseudotrocha</taxon>
        <taxon>Ploima</taxon>
        <taxon>Brachionidae</taxon>
        <taxon>Brachionus</taxon>
    </lineage>
</organism>
<dbReference type="AlphaFoldDB" id="A0A813QX41"/>
<evidence type="ECO:0000313" key="1">
    <source>
        <dbReference type="EMBL" id="CAF0773311.1"/>
    </source>
</evidence>
<keyword evidence="2" id="KW-1185">Reference proteome</keyword>